<keyword evidence="1" id="KW-0472">Membrane</keyword>
<protein>
    <submittedName>
        <fullName evidence="2">Uncharacterized protein</fullName>
    </submittedName>
</protein>
<proteinExistence type="predicted"/>
<reference evidence="2" key="1">
    <citation type="submission" date="2021-01" db="UniProtKB">
        <authorList>
            <consortium name="EnsemblPlants"/>
        </authorList>
    </citation>
    <scope>IDENTIFICATION</scope>
</reference>
<accession>A0A7N0UI27</accession>
<keyword evidence="3" id="KW-1185">Reference proteome</keyword>
<name>A0A7N0UI27_KALFE</name>
<organism evidence="2 3">
    <name type="scientific">Kalanchoe fedtschenkoi</name>
    <name type="common">Lavender scallops</name>
    <name type="synonym">South American air plant</name>
    <dbReference type="NCBI Taxonomy" id="63787"/>
    <lineage>
        <taxon>Eukaryota</taxon>
        <taxon>Viridiplantae</taxon>
        <taxon>Streptophyta</taxon>
        <taxon>Embryophyta</taxon>
        <taxon>Tracheophyta</taxon>
        <taxon>Spermatophyta</taxon>
        <taxon>Magnoliopsida</taxon>
        <taxon>eudicotyledons</taxon>
        <taxon>Gunneridae</taxon>
        <taxon>Pentapetalae</taxon>
        <taxon>Saxifragales</taxon>
        <taxon>Crassulaceae</taxon>
        <taxon>Kalanchoe</taxon>
    </lineage>
</organism>
<dbReference type="Proteomes" id="UP000594263">
    <property type="component" value="Unplaced"/>
</dbReference>
<dbReference type="EnsemblPlants" id="Kaladp0068s0226.1.v1.1">
    <property type="protein sequence ID" value="Kaladp0068s0226.1.v1.1.CDS.1"/>
    <property type="gene ID" value="Kaladp0068s0226.v1.1"/>
</dbReference>
<keyword evidence="1" id="KW-1133">Transmembrane helix</keyword>
<evidence type="ECO:0000313" key="3">
    <source>
        <dbReference type="Proteomes" id="UP000594263"/>
    </source>
</evidence>
<sequence length="64" mass="7641">MMLEDYTVYYCFCDCTITSWTDFFACLCYVNVRLGVCSVCSLLLCYFSFKIMMNDFFSRDRDKV</sequence>
<feature type="transmembrane region" description="Helical" evidence="1">
    <location>
        <begin position="30"/>
        <end position="49"/>
    </location>
</feature>
<evidence type="ECO:0000256" key="1">
    <source>
        <dbReference type="SAM" id="Phobius"/>
    </source>
</evidence>
<keyword evidence="1" id="KW-0812">Transmembrane</keyword>
<dbReference type="AlphaFoldDB" id="A0A7N0UI27"/>
<dbReference type="Gramene" id="Kaladp0068s0226.1.v1.1">
    <property type="protein sequence ID" value="Kaladp0068s0226.1.v1.1.CDS.1"/>
    <property type="gene ID" value="Kaladp0068s0226.v1.1"/>
</dbReference>
<evidence type="ECO:0000313" key="2">
    <source>
        <dbReference type="EnsemblPlants" id="Kaladp0068s0226.1.v1.1.CDS.1"/>
    </source>
</evidence>